<evidence type="ECO:0000313" key="3">
    <source>
        <dbReference type="Proteomes" id="UP001139006"/>
    </source>
</evidence>
<keyword evidence="3" id="KW-1185">Reference proteome</keyword>
<dbReference type="AlphaFoldDB" id="A0A9X2FMV6"/>
<gene>
    <name evidence="2" type="ORF">LB941_08665</name>
</gene>
<dbReference type="Pfam" id="PF13411">
    <property type="entry name" value="MerR_1"/>
    <property type="match status" value="1"/>
</dbReference>
<evidence type="ECO:0000313" key="2">
    <source>
        <dbReference type="EMBL" id="MCP0887406.1"/>
    </source>
</evidence>
<dbReference type="SMART" id="SM00422">
    <property type="entry name" value="HTH_MERR"/>
    <property type="match status" value="1"/>
</dbReference>
<dbReference type="SUPFAM" id="SSF46955">
    <property type="entry name" value="Putative DNA-binding domain"/>
    <property type="match status" value="1"/>
</dbReference>
<dbReference type="GO" id="GO:0006355">
    <property type="term" value="P:regulation of DNA-templated transcription"/>
    <property type="evidence" value="ECO:0007669"/>
    <property type="project" value="InterPro"/>
</dbReference>
<dbReference type="Proteomes" id="UP001139006">
    <property type="component" value="Unassembled WGS sequence"/>
</dbReference>
<dbReference type="Gene3D" id="1.10.1660.10">
    <property type="match status" value="1"/>
</dbReference>
<organism evidence="2 3">
    <name type="scientific">Ligilactobacillus ubinensis</name>
    <dbReference type="NCBI Taxonomy" id="2876789"/>
    <lineage>
        <taxon>Bacteria</taxon>
        <taxon>Bacillati</taxon>
        <taxon>Bacillota</taxon>
        <taxon>Bacilli</taxon>
        <taxon>Lactobacillales</taxon>
        <taxon>Lactobacillaceae</taxon>
        <taxon>Ligilactobacillus</taxon>
    </lineage>
</organism>
<dbReference type="GO" id="GO:0003677">
    <property type="term" value="F:DNA binding"/>
    <property type="evidence" value="ECO:0007669"/>
    <property type="project" value="InterPro"/>
</dbReference>
<accession>A0A9X2FMV6</accession>
<dbReference type="CDD" id="cd01105">
    <property type="entry name" value="HTH_GlnR-like"/>
    <property type="match status" value="1"/>
</dbReference>
<name>A0A9X2FMV6_9LACO</name>
<dbReference type="EMBL" id="JAIULA010000017">
    <property type="protein sequence ID" value="MCP0887406.1"/>
    <property type="molecule type" value="Genomic_DNA"/>
</dbReference>
<feature type="domain" description="HTH merR-type" evidence="1">
    <location>
        <begin position="16"/>
        <end position="86"/>
    </location>
</feature>
<reference evidence="2 3" key="1">
    <citation type="journal article" date="2023" name="Int. J. Syst. Evol. Microbiol.">
        <title>Ligilactobacillus ubinensis sp. nov., a novel species isolated from the wild ferment of a durian fruit (Durio zibethinus).</title>
        <authorList>
            <person name="Heng Y.C."/>
            <person name="Menon N."/>
            <person name="Chen B."/>
            <person name="Loo B.Z.L."/>
            <person name="Wong G.W.J."/>
            <person name="Lim A.C.H."/>
            <person name="Silvaraju S."/>
            <person name="Kittelmann S."/>
        </authorList>
    </citation>
    <scope>NUCLEOTIDE SEQUENCE [LARGE SCALE GENOMIC DNA]</scope>
    <source>
        <strain evidence="2 3">WILCCON 0076</strain>
    </source>
</reference>
<protein>
    <submittedName>
        <fullName evidence="2">MerR family transcriptional regulator</fullName>
    </submittedName>
</protein>
<dbReference type="InterPro" id="IPR009061">
    <property type="entry name" value="DNA-bd_dom_put_sf"/>
</dbReference>
<evidence type="ECO:0000259" key="1">
    <source>
        <dbReference type="SMART" id="SM00422"/>
    </source>
</evidence>
<dbReference type="RefSeq" id="WP_253361224.1">
    <property type="nucleotide sequence ID" value="NZ_JAIULA010000017.1"/>
</dbReference>
<sequence>MSMFKLHVIKDFQVGIGDLSDMVGVSTRQLRYWEKKGYIESIGNDNGVPRKFSLETCYRVAAIRSFLDEGYTLAKAVEKSEFLKTKISLIRKFEHETITDVKISDVDKLWGQIDYGYLDEEQTKKVVGVIDANGAHLEIREVGDR</sequence>
<comment type="caution">
    <text evidence="2">The sequence shown here is derived from an EMBL/GenBank/DDBJ whole genome shotgun (WGS) entry which is preliminary data.</text>
</comment>
<dbReference type="InterPro" id="IPR000551">
    <property type="entry name" value="MerR-type_HTH_dom"/>
</dbReference>
<proteinExistence type="predicted"/>